<keyword evidence="2" id="KW-0238">DNA-binding</keyword>
<evidence type="ECO:0000256" key="1">
    <source>
        <dbReference type="ARBA" id="ARBA00023015"/>
    </source>
</evidence>
<name>A0A9Q8Q3B7_9GAMM</name>
<proteinExistence type="inferred from homology"/>
<evidence type="ECO:0000313" key="4">
    <source>
        <dbReference type="EMBL" id="UNH31680.1"/>
    </source>
</evidence>
<dbReference type="HAMAP" id="MF_04158">
    <property type="entry name" value="Antitermination_lambda"/>
    <property type="match status" value="1"/>
</dbReference>
<dbReference type="InterPro" id="IPR038500">
    <property type="entry name" value="Antitermination_sf"/>
</dbReference>
<dbReference type="GO" id="GO:0006355">
    <property type="term" value="P:regulation of DNA-templated transcription"/>
    <property type="evidence" value="ECO:0007669"/>
    <property type="project" value="InterPro"/>
</dbReference>
<gene>
    <name evidence="4" type="ORF">MNY72_05125</name>
</gene>
<dbReference type="InterPro" id="IPR003222">
    <property type="entry name" value="Antitermntn"/>
</dbReference>
<dbReference type="Pfam" id="PF03589">
    <property type="entry name" value="Antiterm"/>
    <property type="match status" value="2"/>
</dbReference>
<accession>A0A9Q8Q3B7</accession>
<sequence length="253" mass="27920">MNLESTVKYHFAKSTSISDSPRATSPDSLTGTDVMGAIGYCQSKESFGFSAFSGKMEISQNDKVRAVQLLTQYALKHCDKVAALRKLDGKVKAKAMQILAKFAYEDYCRSAASVTECKCCRGKGFKTKAIKVRKVVEGSIRLVDDTEQVMCDKCNGKGVISCACNDCKGRGESIDLVKMKETGEVVKKTCKRCCGRGYERVPASKAFAVVARYTPDISIATWKKNIKPFYDLLINECEKAENNADYILKKVTN</sequence>
<dbReference type="AlphaFoldDB" id="A0A9Q8Q3B7"/>
<evidence type="ECO:0000256" key="3">
    <source>
        <dbReference type="ARBA" id="ARBA00023163"/>
    </source>
</evidence>
<dbReference type="InterPro" id="IPR036410">
    <property type="entry name" value="HSP_DnaJ_Cys-rich_dom_sf"/>
</dbReference>
<dbReference type="EMBL" id="CP093245">
    <property type="protein sequence ID" value="UNH31680.1"/>
    <property type="molecule type" value="Genomic_DNA"/>
</dbReference>
<organism evidence="4 5">
    <name type="scientific">Moellerella wisconsensis</name>
    <dbReference type="NCBI Taxonomy" id="158849"/>
    <lineage>
        <taxon>Bacteria</taxon>
        <taxon>Pseudomonadati</taxon>
        <taxon>Pseudomonadota</taxon>
        <taxon>Gammaproteobacteria</taxon>
        <taxon>Enterobacterales</taxon>
        <taxon>Morganellaceae</taxon>
        <taxon>Moellerella</taxon>
    </lineage>
</organism>
<dbReference type="RefSeq" id="WP_241542639.1">
    <property type="nucleotide sequence ID" value="NZ_CAWQWN010000001.1"/>
</dbReference>
<protein>
    <submittedName>
        <fullName evidence="4">Antitermination protein</fullName>
    </submittedName>
</protein>
<dbReference type="Gene3D" id="1.10.274.110">
    <property type="match status" value="1"/>
</dbReference>
<dbReference type="SUPFAM" id="SSF57938">
    <property type="entry name" value="DnaJ/Hsp40 cysteine-rich domain"/>
    <property type="match status" value="1"/>
</dbReference>
<dbReference type="GO" id="GO:0003677">
    <property type="term" value="F:DNA binding"/>
    <property type="evidence" value="ECO:0007669"/>
    <property type="project" value="UniProtKB-KW"/>
</dbReference>
<keyword evidence="1" id="KW-0805">Transcription regulation</keyword>
<evidence type="ECO:0000313" key="5">
    <source>
        <dbReference type="Proteomes" id="UP000829116"/>
    </source>
</evidence>
<dbReference type="Proteomes" id="UP000829116">
    <property type="component" value="Chromosome"/>
</dbReference>
<reference evidence="4" key="1">
    <citation type="submission" date="2022-03" db="EMBL/GenBank/DDBJ databases">
        <title>ESBL-producing Moellerella wisconsensis and Escherichia marmotae isolated from wild game meat.</title>
        <authorList>
            <person name="Biggel M."/>
        </authorList>
    </citation>
    <scope>NUCLEOTIDE SEQUENCE</scope>
    <source>
        <strain evidence="4">W51</strain>
    </source>
</reference>
<keyword evidence="3" id="KW-0804">Transcription</keyword>
<evidence type="ECO:0000256" key="2">
    <source>
        <dbReference type="ARBA" id="ARBA00023125"/>
    </source>
</evidence>